<reference evidence="4" key="1">
    <citation type="submission" date="2024-07" db="EMBL/GenBank/DDBJ databases">
        <title>Pseudomonas strain that inhibits Aeromonas fish pathogens.</title>
        <authorList>
            <person name="Wildschutte H."/>
        </authorList>
    </citation>
    <scope>NUCLEOTIDE SEQUENCE [LARGE SCALE GENOMIC DNA]</scope>
    <source>
        <strain evidence="4">n60</strain>
    </source>
</reference>
<proteinExistence type="predicted"/>
<dbReference type="EMBL" id="JBFTEZ010000002">
    <property type="protein sequence ID" value="MEX6464409.1"/>
    <property type="molecule type" value="Genomic_DNA"/>
</dbReference>
<evidence type="ECO:0000259" key="2">
    <source>
        <dbReference type="SMART" id="SM00226"/>
    </source>
</evidence>
<dbReference type="Pfam" id="PF01451">
    <property type="entry name" value="LMWPc"/>
    <property type="match status" value="1"/>
</dbReference>
<keyword evidence="4" id="KW-1185">Reference proteome</keyword>
<accession>A0ABV3YJJ1</accession>
<feature type="domain" description="Phosphotyrosine protein phosphatase I" evidence="2">
    <location>
        <begin position="11"/>
        <end position="141"/>
    </location>
</feature>
<dbReference type="PANTHER" id="PTHR43428:SF1">
    <property type="entry name" value="ARSENATE REDUCTASE"/>
    <property type="match status" value="1"/>
</dbReference>
<dbReference type="InterPro" id="IPR023485">
    <property type="entry name" value="Ptyr_pPase"/>
</dbReference>
<name>A0ABV3YJJ1_9ACTN</name>
<dbReference type="Gene3D" id="3.40.50.2300">
    <property type="match status" value="1"/>
</dbReference>
<dbReference type="SUPFAM" id="SSF52788">
    <property type="entry name" value="Phosphotyrosine protein phosphatases I"/>
    <property type="match status" value="1"/>
</dbReference>
<dbReference type="RefSeq" id="WP_369141522.1">
    <property type="nucleotide sequence ID" value="NZ_JBFTEZ010000002.1"/>
</dbReference>
<comment type="caution">
    <text evidence="3">The sequence shown here is derived from an EMBL/GenBank/DDBJ whole genome shotgun (WGS) entry which is preliminary data.</text>
</comment>
<gene>
    <name evidence="3" type="ORF">AB6N35_08645</name>
</gene>
<keyword evidence="1" id="KW-0059">Arsenical resistance</keyword>
<evidence type="ECO:0000313" key="4">
    <source>
        <dbReference type="Proteomes" id="UP001560293"/>
    </source>
</evidence>
<evidence type="ECO:0000256" key="1">
    <source>
        <dbReference type="ARBA" id="ARBA00022849"/>
    </source>
</evidence>
<dbReference type="PANTHER" id="PTHR43428">
    <property type="entry name" value="ARSENATE REDUCTASE"/>
    <property type="match status" value="1"/>
</dbReference>
<organism evidence="3 4">
    <name type="scientific">Dietzia cinnamea</name>
    <dbReference type="NCBI Taxonomy" id="321318"/>
    <lineage>
        <taxon>Bacteria</taxon>
        <taxon>Bacillati</taxon>
        <taxon>Actinomycetota</taxon>
        <taxon>Actinomycetes</taxon>
        <taxon>Mycobacteriales</taxon>
        <taxon>Dietziaceae</taxon>
        <taxon>Dietzia</taxon>
    </lineage>
</organism>
<protein>
    <submittedName>
        <fullName evidence="3">Low molecular weight phosphatase family protein</fullName>
    </submittedName>
</protein>
<sequence>MTTTAGRPRIPSVLFVCVRNGGKSQMAAALMRLQAGDRVEVHSAGTDPGNKVNALAAEVVAELGADMSGQVPTAVDPDLARRVDRVVVLGAEAAEEIDDDEVSALEIWRTDEPSHRGIDGPERMRLIRDDIAGRVATLLDELTTEQTDEDPS</sequence>
<dbReference type="Proteomes" id="UP001560293">
    <property type="component" value="Unassembled WGS sequence"/>
</dbReference>
<evidence type="ECO:0000313" key="3">
    <source>
        <dbReference type="EMBL" id="MEX6464409.1"/>
    </source>
</evidence>
<dbReference type="SMART" id="SM00226">
    <property type="entry name" value="LMWPc"/>
    <property type="match status" value="1"/>
</dbReference>
<dbReference type="InterPro" id="IPR036196">
    <property type="entry name" value="Ptyr_pPase_sf"/>
</dbReference>